<dbReference type="InterPro" id="IPR014007">
    <property type="entry name" value="23BDH"/>
</dbReference>
<dbReference type="PANTHER" id="PTHR42760:SF121">
    <property type="entry name" value="3-OXOACYL-(ACYL-CARRIER-PROTEIN) REDUCTASE"/>
    <property type="match status" value="1"/>
</dbReference>
<comment type="function">
    <text evidence="1">Catalyzes the irreversible reduction of 2,3-butanediol to (S)-acetoin in the presence of NADH.</text>
</comment>
<dbReference type="InterPro" id="IPR002347">
    <property type="entry name" value="SDR_fam"/>
</dbReference>
<keyword evidence="4" id="KW-0560">Oxidoreductase</keyword>
<dbReference type="Gene3D" id="3.40.50.720">
    <property type="entry name" value="NAD(P)-binding Rossmann-like Domain"/>
    <property type="match status" value="1"/>
</dbReference>
<dbReference type="InterPro" id="IPR020904">
    <property type="entry name" value="Sc_DH/Rdtase_CS"/>
</dbReference>
<dbReference type="NCBIfam" id="TIGR02415">
    <property type="entry name" value="23BDH"/>
    <property type="match status" value="1"/>
</dbReference>
<feature type="binding site" evidence="8">
    <location>
        <begin position="62"/>
        <end position="63"/>
    </location>
    <ligand>
        <name>NAD(+)</name>
        <dbReference type="ChEBI" id="CHEBI:57540"/>
    </ligand>
</feature>
<evidence type="ECO:0000313" key="10">
    <source>
        <dbReference type="Proteomes" id="UP001307168"/>
    </source>
</evidence>
<dbReference type="GO" id="GO:0008206">
    <property type="term" value="P:bile acid metabolic process"/>
    <property type="evidence" value="ECO:0007669"/>
    <property type="project" value="UniProtKB-ARBA"/>
</dbReference>
<evidence type="ECO:0000256" key="2">
    <source>
        <dbReference type="ARBA" id="ARBA00006484"/>
    </source>
</evidence>
<dbReference type="EC" id="1.1.1.304" evidence="3"/>
<comment type="similarity">
    <text evidence="2">Belongs to the short-chain dehydrogenases/reductases (SDR) family.</text>
</comment>
<feature type="binding site" evidence="8">
    <location>
        <position position="89"/>
    </location>
    <ligand>
        <name>NAD(+)</name>
        <dbReference type="ChEBI" id="CHEBI:57540"/>
    </ligand>
</feature>
<protein>
    <recommendedName>
        <fullName evidence="3">diacetyl reductase [(S)-acetoin forming]</fullName>
        <ecNumber evidence="3">1.1.1.304</ecNumber>
    </recommendedName>
</protein>
<sequence>MASGQRMAIVTGAGRGIGRAIALRLAQDGMNVVINDVNLGTAESVVNEIRELGRESFAVKADVSNRREVFEMVNQVVERFGQLDVMVSNAGIAQIKPLLEVTQEDLEQIFNINVNGVLFCLQAAAEQMKKQEGGGKIISAASIASYKGFSLLGTYSATKFAVRGITQVAAQELAQFGITVNAYCPGIVGTQMWDLIDEKMGPYMNLPKGETFKKFTDSITLGRSETPEDVAKFVSYLASPDSDYMTGQSIMIDGGVIFS</sequence>
<feature type="binding site" evidence="8">
    <location>
        <position position="36"/>
    </location>
    <ligand>
        <name>NAD(+)</name>
        <dbReference type="ChEBI" id="CHEBI:57540"/>
    </ligand>
</feature>
<evidence type="ECO:0000256" key="5">
    <source>
        <dbReference type="ARBA" id="ARBA00023027"/>
    </source>
</evidence>
<dbReference type="GO" id="GO:0052588">
    <property type="term" value="F:diacetyl reductase ((S)-acetoin forming) (NAD+) activity"/>
    <property type="evidence" value="ECO:0007669"/>
    <property type="project" value="UniProtKB-EC"/>
</dbReference>
<proteinExistence type="inferred from homology"/>
<dbReference type="PANTHER" id="PTHR42760">
    <property type="entry name" value="SHORT-CHAIN DEHYDROGENASES/REDUCTASES FAMILY MEMBER"/>
    <property type="match status" value="1"/>
</dbReference>
<feature type="binding site" evidence="8">
    <location>
        <position position="159"/>
    </location>
    <ligand>
        <name>NAD(+)</name>
        <dbReference type="ChEBI" id="CHEBI:57540"/>
    </ligand>
</feature>
<comment type="caution">
    <text evidence="9">The sequence shown here is derived from an EMBL/GenBank/DDBJ whole genome shotgun (WGS) entry which is preliminary data.</text>
</comment>
<evidence type="ECO:0000256" key="1">
    <source>
        <dbReference type="ARBA" id="ARBA00003200"/>
    </source>
</evidence>
<dbReference type="GO" id="GO:0006633">
    <property type="term" value="P:fatty acid biosynthetic process"/>
    <property type="evidence" value="ECO:0007669"/>
    <property type="project" value="TreeGrafter"/>
</dbReference>
<dbReference type="Proteomes" id="UP001307168">
    <property type="component" value="Unassembled WGS sequence"/>
</dbReference>
<dbReference type="EMBL" id="JARNBH010000026">
    <property type="protein sequence ID" value="MEC0275665.1"/>
    <property type="molecule type" value="Genomic_DNA"/>
</dbReference>
<dbReference type="AlphaFoldDB" id="A0AAW9NKX2"/>
<organism evidence="9 10">
    <name type="scientific">Peribacillus castrilensis</name>
    <dbReference type="NCBI Taxonomy" id="2897690"/>
    <lineage>
        <taxon>Bacteria</taxon>
        <taxon>Bacillati</taxon>
        <taxon>Bacillota</taxon>
        <taxon>Bacilli</taxon>
        <taxon>Bacillales</taxon>
        <taxon>Bacillaceae</taxon>
        <taxon>Peribacillus</taxon>
    </lineage>
</organism>
<dbReference type="GO" id="GO:0045150">
    <property type="term" value="P:acetoin catabolic process"/>
    <property type="evidence" value="ECO:0007669"/>
    <property type="project" value="InterPro"/>
</dbReference>
<evidence type="ECO:0000256" key="8">
    <source>
        <dbReference type="PIRSR" id="PIRSR614007-2"/>
    </source>
</evidence>
<evidence type="ECO:0000256" key="6">
    <source>
        <dbReference type="ARBA" id="ARBA00047315"/>
    </source>
</evidence>
<feature type="active site" description="Proton acceptor" evidence="7">
    <location>
        <position position="155"/>
    </location>
</feature>
<dbReference type="Pfam" id="PF13561">
    <property type="entry name" value="adh_short_C2"/>
    <property type="match status" value="1"/>
</dbReference>
<comment type="catalytic activity">
    <reaction evidence="6">
        <text>(S)-acetoin + NAD(+) = diacetyl + NADH + H(+)</text>
        <dbReference type="Rhea" id="RHEA:27286"/>
        <dbReference type="ChEBI" id="CHEBI:15378"/>
        <dbReference type="ChEBI" id="CHEBI:15687"/>
        <dbReference type="ChEBI" id="CHEBI:16583"/>
        <dbReference type="ChEBI" id="CHEBI:57540"/>
        <dbReference type="ChEBI" id="CHEBI:57945"/>
        <dbReference type="EC" id="1.1.1.304"/>
    </reaction>
</comment>
<name>A0AAW9NKX2_9BACI</name>
<reference evidence="9 10" key="1">
    <citation type="submission" date="2023-03" db="EMBL/GenBank/DDBJ databases">
        <title>Bacillus Genome Sequencing.</title>
        <authorList>
            <person name="Dunlap C."/>
        </authorList>
    </citation>
    <scope>NUCLEOTIDE SEQUENCE [LARGE SCALE GENOMIC DNA]</scope>
    <source>
        <strain evidence="9 10">B-41290</strain>
    </source>
</reference>
<evidence type="ECO:0000256" key="4">
    <source>
        <dbReference type="ARBA" id="ARBA00023002"/>
    </source>
</evidence>
<dbReference type="PROSITE" id="PS00061">
    <property type="entry name" value="ADH_SHORT"/>
    <property type="match status" value="1"/>
</dbReference>
<accession>A0AAW9NKX2</accession>
<dbReference type="SUPFAM" id="SSF51735">
    <property type="entry name" value="NAD(P)-binding Rossmann-fold domains"/>
    <property type="match status" value="1"/>
</dbReference>
<dbReference type="GO" id="GO:0048038">
    <property type="term" value="F:quinone binding"/>
    <property type="evidence" value="ECO:0007669"/>
    <property type="project" value="TreeGrafter"/>
</dbReference>
<evidence type="ECO:0000256" key="7">
    <source>
        <dbReference type="PIRSR" id="PIRSR614007-1"/>
    </source>
</evidence>
<feature type="binding site" evidence="8">
    <location>
        <position position="155"/>
    </location>
    <ligand>
        <name>NAD(+)</name>
        <dbReference type="ChEBI" id="CHEBI:57540"/>
    </ligand>
</feature>
<evidence type="ECO:0000313" key="9">
    <source>
        <dbReference type="EMBL" id="MEC0275665.1"/>
    </source>
</evidence>
<dbReference type="PRINTS" id="PR00081">
    <property type="entry name" value="GDHRDH"/>
</dbReference>
<keyword evidence="5 8" id="KW-0520">NAD</keyword>
<keyword evidence="10" id="KW-1185">Reference proteome</keyword>
<evidence type="ECO:0000256" key="3">
    <source>
        <dbReference type="ARBA" id="ARBA00012848"/>
    </source>
</evidence>
<dbReference type="PRINTS" id="PR00080">
    <property type="entry name" value="SDRFAMILY"/>
</dbReference>
<dbReference type="RefSeq" id="WP_367407724.1">
    <property type="nucleotide sequence ID" value="NZ_JARNBG010000019.1"/>
</dbReference>
<dbReference type="FunFam" id="3.40.50.720:FF:000084">
    <property type="entry name" value="Short-chain dehydrogenase reductase"/>
    <property type="match status" value="1"/>
</dbReference>
<dbReference type="NCBIfam" id="NF005559">
    <property type="entry name" value="PRK07231.1"/>
    <property type="match status" value="1"/>
</dbReference>
<gene>
    <name evidence="9" type="ORF">P4706_21745</name>
</gene>
<feature type="binding site" evidence="8">
    <location>
        <begin position="185"/>
        <end position="190"/>
    </location>
    <ligand>
        <name>NAD(+)</name>
        <dbReference type="ChEBI" id="CHEBI:57540"/>
    </ligand>
</feature>
<dbReference type="InterPro" id="IPR036291">
    <property type="entry name" value="NAD(P)-bd_dom_sf"/>
</dbReference>